<dbReference type="SMART" id="SM00421">
    <property type="entry name" value="HTH_LUXR"/>
    <property type="match status" value="1"/>
</dbReference>
<dbReference type="Pfam" id="PF00196">
    <property type="entry name" value="GerE"/>
    <property type="match status" value="1"/>
</dbReference>
<comment type="caution">
    <text evidence="2">The sequence shown here is derived from an EMBL/GenBank/DDBJ whole genome shotgun (WGS) entry which is preliminary data.</text>
</comment>
<dbReference type="Proteomes" id="UP000006320">
    <property type="component" value="Unassembled WGS sequence"/>
</dbReference>
<organism evidence="2 3">
    <name type="scientific">Paraglaciecola chathamensis S18K6</name>
    <dbReference type="NCBI Taxonomy" id="1127672"/>
    <lineage>
        <taxon>Bacteria</taxon>
        <taxon>Pseudomonadati</taxon>
        <taxon>Pseudomonadota</taxon>
        <taxon>Gammaproteobacteria</taxon>
        <taxon>Alteromonadales</taxon>
        <taxon>Alteromonadaceae</taxon>
        <taxon>Paraglaciecola</taxon>
    </lineage>
</organism>
<evidence type="ECO:0000259" key="1">
    <source>
        <dbReference type="PROSITE" id="PS50043"/>
    </source>
</evidence>
<dbReference type="GO" id="GO:0006355">
    <property type="term" value="P:regulation of DNA-templated transcription"/>
    <property type="evidence" value="ECO:0007669"/>
    <property type="project" value="InterPro"/>
</dbReference>
<name>A0AAV3UUQ1_9ALTE</name>
<reference evidence="2 3" key="1">
    <citation type="journal article" date="2017" name="Antonie Van Leeuwenhoek">
        <title>Rhizobium rhizosphaerae sp. nov., a novel species isolated from rice rhizosphere.</title>
        <authorList>
            <person name="Zhao J.J."/>
            <person name="Zhang J."/>
            <person name="Zhang R.J."/>
            <person name="Zhang C.W."/>
            <person name="Yin H.Q."/>
            <person name="Zhang X.X."/>
        </authorList>
    </citation>
    <scope>NUCLEOTIDE SEQUENCE [LARGE SCALE GENOMIC DNA]</scope>
    <source>
        <strain evidence="2 3">S18K6</strain>
    </source>
</reference>
<feature type="domain" description="HTH luxR-type" evidence="1">
    <location>
        <begin position="308"/>
        <end position="373"/>
    </location>
</feature>
<dbReference type="EMBL" id="BAEM01000008">
    <property type="protein sequence ID" value="GAC08709.1"/>
    <property type="molecule type" value="Genomic_DNA"/>
</dbReference>
<evidence type="ECO:0000313" key="3">
    <source>
        <dbReference type="Proteomes" id="UP000006320"/>
    </source>
</evidence>
<dbReference type="GO" id="GO:0003677">
    <property type="term" value="F:DNA binding"/>
    <property type="evidence" value="ECO:0007669"/>
    <property type="project" value="InterPro"/>
</dbReference>
<dbReference type="CDD" id="cd06170">
    <property type="entry name" value="LuxR_C_like"/>
    <property type="match status" value="1"/>
</dbReference>
<gene>
    <name evidence="2" type="ORF">GCHA_0746</name>
</gene>
<dbReference type="InterPro" id="IPR000792">
    <property type="entry name" value="Tscrpt_reg_LuxR_C"/>
</dbReference>
<dbReference type="PROSITE" id="PS50043">
    <property type="entry name" value="HTH_LUXR_2"/>
    <property type="match status" value="1"/>
</dbReference>
<accession>A0AAV3UUQ1</accession>
<sequence>MTINISTIEFSELVEDIYSAALTTDWSSALNRIMEVTHSNKAFFFLENVTDNELVFMEFYTTFDYSSQVLLDYKSRTLEDPFYQVTKIVPEGGFVYCNEHIDINEISNTEYYKNIFVPLKSHFALAGVMCRDSKYESALAITRGSEQLAYNKEDCNFFGLLVPHLSKAIHIQKELSIHRNYGKLTKSIMDQDSKAILVCDSNGNILLKNKTADDQLTTTHSLKLTNKKLILKEEILQLQLNYYINECANLSYNNISMQESIIIEDKLGIGPNILIVISPIVRNNDFVDISLPCCLITITFQKLLNWKNICESYNLTPKELELLQALYSKKKLVALTCELNVSYNTLKNHLQSIFRKLEVNSQAELLIKISIYNN</sequence>
<evidence type="ECO:0000313" key="2">
    <source>
        <dbReference type="EMBL" id="GAC08709.1"/>
    </source>
</evidence>
<dbReference type="SUPFAM" id="SSF46894">
    <property type="entry name" value="C-terminal effector domain of the bipartite response regulators"/>
    <property type="match status" value="1"/>
</dbReference>
<dbReference type="Gene3D" id="1.10.10.10">
    <property type="entry name" value="Winged helix-like DNA-binding domain superfamily/Winged helix DNA-binding domain"/>
    <property type="match status" value="1"/>
</dbReference>
<dbReference type="AlphaFoldDB" id="A0AAV3UUQ1"/>
<dbReference type="RefSeq" id="WP_007985118.1">
    <property type="nucleotide sequence ID" value="NZ_BAEM01000008.1"/>
</dbReference>
<dbReference type="InterPro" id="IPR016032">
    <property type="entry name" value="Sig_transdc_resp-reg_C-effctor"/>
</dbReference>
<dbReference type="InterPro" id="IPR036388">
    <property type="entry name" value="WH-like_DNA-bd_sf"/>
</dbReference>
<proteinExistence type="predicted"/>
<protein>
    <recommendedName>
        <fullName evidence="1">HTH luxR-type domain-containing protein</fullName>
    </recommendedName>
</protein>